<dbReference type="SUPFAM" id="SSF49562">
    <property type="entry name" value="C2 domain (Calcium/lipid-binding domain, CaLB)"/>
    <property type="match status" value="1"/>
</dbReference>
<feature type="region of interest" description="Disordered" evidence="3">
    <location>
        <begin position="513"/>
        <end position="557"/>
    </location>
</feature>
<dbReference type="InterPro" id="IPR046349">
    <property type="entry name" value="C1-like_sf"/>
</dbReference>
<dbReference type="CDD" id="cd00030">
    <property type="entry name" value="C2"/>
    <property type="match status" value="1"/>
</dbReference>
<dbReference type="SMART" id="SM00109">
    <property type="entry name" value="C1"/>
    <property type="match status" value="1"/>
</dbReference>
<keyword evidence="1" id="KW-0479">Metal-binding</keyword>
<proteinExistence type="predicted"/>
<evidence type="ECO:0000313" key="6">
    <source>
        <dbReference type="RefSeq" id="XP_022252758.1"/>
    </source>
</evidence>
<gene>
    <name evidence="6" type="primary">LOC106468685</name>
</gene>
<dbReference type="Proteomes" id="UP000694941">
    <property type="component" value="Unplaced"/>
</dbReference>
<dbReference type="PROSITE" id="PS00479">
    <property type="entry name" value="ZF_DAG_PE_1"/>
    <property type="match status" value="1"/>
</dbReference>
<dbReference type="CDD" id="cd20825">
    <property type="entry name" value="C1_PDZD8"/>
    <property type="match status" value="1"/>
</dbReference>
<reference evidence="6" key="1">
    <citation type="submission" date="2025-08" db="UniProtKB">
        <authorList>
            <consortium name="RefSeq"/>
        </authorList>
    </citation>
    <scope>IDENTIFICATION</scope>
    <source>
        <tissue evidence="6">Muscle</tissue>
    </source>
</reference>
<accession>A0ABM1TA52</accession>
<name>A0ABM1TA52_LIMPO</name>
<feature type="region of interest" description="Disordered" evidence="3">
    <location>
        <begin position="146"/>
        <end position="172"/>
    </location>
</feature>
<evidence type="ECO:0000259" key="4">
    <source>
        <dbReference type="PROSITE" id="PS50081"/>
    </source>
</evidence>
<feature type="compositionally biased region" description="Polar residues" evidence="3">
    <location>
        <begin position="146"/>
        <end position="158"/>
    </location>
</feature>
<evidence type="ECO:0000256" key="3">
    <source>
        <dbReference type="SAM" id="MobiDB-lite"/>
    </source>
</evidence>
<dbReference type="Pfam" id="PF00168">
    <property type="entry name" value="C2"/>
    <property type="match status" value="1"/>
</dbReference>
<dbReference type="PANTHER" id="PTHR21519:SF1">
    <property type="entry name" value="PDZ DOMAIN-CONTAINING PROTEIN 8"/>
    <property type="match status" value="1"/>
</dbReference>
<dbReference type="InterPro" id="IPR000008">
    <property type="entry name" value="C2_dom"/>
</dbReference>
<protein>
    <submittedName>
        <fullName evidence="6">PDZ domain-containing protein 8-like</fullName>
    </submittedName>
</protein>
<dbReference type="InterPro" id="IPR002219">
    <property type="entry name" value="PKC_DAG/PE"/>
</dbReference>
<dbReference type="Gene3D" id="2.60.40.150">
    <property type="entry name" value="C2 domain"/>
    <property type="match status" value="1"/>
</dbReference>
<dbReference type="GeneID" id="106468685"/>
<dbReference type="Gene3D" id="3.30.60.20">
    <property type="match status" value="1"/>
</dbReference>
<feature type="domain" description="Phorbol-ester/DAG-type" evidence="4">
    <location>
        <begin position="379"/>
        <end position="429"/>
    </location>
</feature>
<evidence type="ECO:0000256" key="2">
    <source>
        <dbReference type="ARBA" id="ARBA00022833"/>
    </source>
</evidence>
<dbReference type="RefSeq" id="XP_022252758.1">
    <property type="nucleotide sequence ID" value="XM_022397050.1"/>
</dbReference>
<sequence>MYAKERSALGVFAITRGHSQSPSMQYIQQSQLMPMPGHGQEWGEVFAYLWTCGVLMKELSILYSTNYSSVTTVLGQRIFREENSELSPCKGISLPPSPCRLHMRSKKMEHNKSVYLKPQDPEYNDTVQRKSDGTLGSISQVNIQDKSLQKSTDVQGQSVHMRKKSEDSQLNNNCSHPVDLRTTSYVPASQEPLWKENFIFHLTSHLKYLNIGVWAYDDEIPQDSGSKNSLKRTTKDKLIGRTSISLVDILTECSTNTRGYHIEQFQLKRPNSNPLPKKLQRYATHSGFDPCLCYGDILLTFEIKPNKEDKNNVLSKSSKKVLVGSKESELKRNSNFGPQEIPEKYPYKPPEIMYCDSAPESEDEGLFAETGNDSIISVNHDFIGTHFHSATLCNFCDKKIWLKVAFQCRTCAMICHKKCIAKCQAQSLCSREGARKIALPPTLSPRKISLGRLHSREVAVSTCEPVKKQADQINLQKQEVTNTFDKHVMSSTDEDSGSPKVRRRKLQNLLSSLTQTKTTLPRSGSVHNLAPPTEQHAPLSKSLPPSPQHSPAQSRKCSLQDSSVILWNTYDPEENDLDQLLEQVLILPHDEGILSLAKERGKTLYSNLSLENRKIKLNIMMDFECVIKLQLMNYVLIYL</sequence>
<keyword evidence="2" id="KW-0862">Zinc</keyword>
<evidence type="ECO:0000256" key="1">
    <source>
        <dbReference type="ARBA" id="ARBA00022723"/>
    </source>
</evidence>
<dbReference type="InterPro" id="IPR039275">
    <property type="entry name" value="PDZD8"/>
</dbReference>
<keyword evidence="5" id="KW-1185">Reference proteome</keyword>
<evidence type="ECO:0000313" key="5">
    <source>
        <dbReference type="Proteomes" id="UP000694941"/>
    </source>
</evidence>
<dbReference type="SUPFAM" id="SSF57889">
    <property type="entry name" value="Cysteine-rich domain"/>
    <property type="match status" value="1"/>
</dbReference>
<dbReference type="PANTHER" id="PTHR21519">
    <property type="entry name" value="PDZ DOMAIN-CONTAINING PROTEIN 8"/>
    <property type="match status" value="1"/>
</dbReference>
<organism evidence="5 6">
    <name type="scientific">Limulus polyphemus</name>
    <name type="common">Atlantic horseshoe crab</name>
    <dbReference type="NCBI Taxonomy" id="6850"/>
    <lineage>
        <taxon>Eukaryota</taxon>
        <taxon>Metazoa</taxon>
        <taxon>Ecdysozoa</taxon>
        <taxon>Arthropoda</taxon>
        <taxon>Chelicerata</taxon>
        <taxon>Merostomata</taxon>
        <taxon>Xiphosura</taxon>
        <taxon>Limulidae</taxon>
        <taxon>Limulus</taxon>
    </lineage>
</organism>
<dbReference type="PROSITE" id="PS50081">
    <property type="entry name" value="ZF_DAG_PE_2"/>
    <property type="match status" value="1"/>
</dbReference>
<dbReference type="InterPro" id="IPR035892">
    <property type="entry name" value="C2_domain_sf"/>
</dbReference>